<evidence type="ECO:0000313" key="6">
    <source>
        <dbReference type="Proteomes" id="UP001265301"/>
    </source>
</evidence>
<keyword evidence="3" id="KW-0804">Transcription</keyword>
<comment type="caution">
    <text evidence="5">The sequence shown here is derived from an EMBL/GenBank/DDBJ whole genome shotgun (WGS) entry which is preliminary data.</text>
</comment>
<dbReference type="InterPro" id="IPR036390">
    <property type="entry name" value="WH_DNA-bd_sf"/>
</dbReference>
<evidence type="ECO:0000256" key="1">
    <source>
        <dbReference type="ARBA" id="ARBA00023015"/>
    </source>
</evidence>
<keyword evidence="6" id="KW-1185">Reference proteome</keyword>
<accession>A0ABU3FM60</accession>
<dbReference type="SUPFAM" id="SSF46785">
    <property type="entry name" value="Winged helix' DNA-binding domain"/>
    <property type="match status" value="1"/>
</dbReference>
<name>A0ABU3FM60_9ENTE</name>
<evidence type="ECO:0000256" key="3">
    <source>
        <dbReference type="ARBA" id="ARBA00023163"/>
    </source>
</evidence>
<dbReference type="PROSITE" id="PS01117">
    <property type="entry name" value="HTH_MARR_1"/>
    <property type="match status" value="1"/>
</dbReference>
<dbReference type="PANTHER" id="PTHR42756:SF1">
    <property type="entry name" value="TRANSCRIPTIONAL REPRESSOR OF EMRAB OPERON"/>
    <property type="match status" value="1"/>
</dbReference>
<gene>
    <name evidence="5" type="ORF">P7H59_01140</name>
</gene>
<feature type="domain" description="HTH marR-type" evidence="4">
    <location>
        <begin position="1"/>
        <end position="92"/>
    </location>
</feature>
<dbReference type="InterPro" id="IPR036388">
    <property type="entry name" value="WH-like_DNA-bd_sf"/>
</dbReference>
<sequence length="92" mass="10806">MKFENRTRGQGQILTIIRNHGTITQKDLVHQLDMRPQSASERIRKLEKKEYITRENSEADKRVMNIHLTNRGKIVAQQNDDFRPIVLDALTH</sequence>
<dbReference type="PROSITE" id="PS50995">
    <property type="entry name" value="HTH_MARR_2"/>
    <property type="match status" value="1"/>
</dbReference>
<protein>
    <submittedName>
        <fullName evidence="5">MarR family transcriptional regulator</fullName>
    </submittedName>
</protein>
<dbReference type="InterPro" id="IPR000835">
    <property type="entry name" value="HTH_MarR-typ"/>
</dbReference>
<evidence type="ECO:0000259" key="4">
    <source>
        <dbReference type="PROSITE" id="PS50995"/>
    </source>
</evidence>
<dbReference type="PANTHER" id="PTHR42756">
    <property type="entry name" value="TRANSCRIPTIONAL REGULATOR, MARR"/>
    <property type="match status" value="1"/>
</dbReference>
<proteinExistence type="predicted"/>
<evidence type="ECO:0000256" key="2">
    <source>
        <dbReference type="ARBA" id="ARBA00023125"/>
    </source>
</evidence>
<evidence type="ECO:0000313" key="5">
    <source>
        <dbReference type="EMBL" id="MDT2827050.1"/>
    </source>
</evidence>
<dbReference type="InterPro" id="IPR023187">
    <property type="entry name" value="Tscrpt_reg_MarR-type_CS"/>
</dbReference>
<reference evidence="5 6" key="1">
    <citation type="submission" date="2023-03" db="EMBL/GenBank/DDBJ databases">
        <authorList>
            <person name="Shen W."/>
            <person name="Cai J."/>
        </authorList>
    </citation>
    <scope>NUCLEOTIDE SEQUENCE [LARGE SCALE GENOMIC DNA]</scope>
    <source>
        <strain evidence="5 6">B101</strain>
    </source>
</reference>
<dbReference type="Proteomes" id="UP001265301">
    <property type="component" value="Unassembled WGS sequence"/>
</dbReference>
<keyword evidence="2" id="KW-0238">DNA-binding</keyword>
<keyword evidence="1" id="KW-0805">Transcription regulation</keyword>
<dbReference type="Pfam" id="PF01047">
    <property type="entry name" value="MarR"/>
    <property type="match status" value="1"/>
</dbReference>
<dbReference type="Gene3D" id="1.10.10.10">
    <property type="entry name" value="Winged helix-like DNA-binding domain superfamily/Winged helix DNA-binding domain"/>
    <property type="match status" value="1"/>
</dbReference>
<dbReference type="EMBL" id="JARQBN010000001">
    <property type="protein sequence ID" value="MDT2827050.1"/>
    <property type="molecule type" value="Genomic_DNA"/>
</dbReference>
<dbReference type="RefSeq" id="WP_311818391.1">
    <property type="nucleotide sequence ID" value="NZ_JARQBN010000001.1"/>
</dbReference>
<dbReference type="SMART" id="SM00347">
    <property type="entry name" value="HTH_MARR"/>
    <property type="match status" value="1"/>
</dbReference>
<organism evidence="5 6">
    <name type="scientific">Enterococcus viikkiensis</name>
    <dbReference type="NCBI Taxonomy" id="930854"/>
    <lineage>
        <taxon>Bacteria</taxon>
        <taxon>Bacillati</taxon>
        <taxon>Bacillota</taxon>
        <taxon>Bacilli</taxon>
        <taxon>Lactobacillales</taxon>
        <taxon>Enterococcaceae</taxon>
        <taxon>Enterococcus</taxon>
    </lineage>
</organism>